<evidence type="ECO:0000313" key="2">
    <source>
        <dbReference type="EMBL" id="OBJ86481.1"/>
    </source>
</evidence>
<dbReference type="Gene3D" id="1.10.12.10">
    <property type="entry name" value="Lyase 2-enoyl-coa Hydratase, Chain A, domain 2"/>
    <property type="match status" value="1"/>
</dbReference>
<dbReference type="RefSeq" id="WP_065139806.1">
    <property type="nucleotide sequence ID" value="NZ_LZLM01000059.1"/>
</dbReference>
<dbReference type="AlphaFoldDB" id="A0A1A3KRA2"/>
<protein>
    <submittedName>
        <fullName evidence="2">Enoyl-CoA hydratase</fullName>
    </submittedName>
</protein>
<dbReference type="PANTHER" id="PTHR43459:SF1">
    <property type="entry name" value="EG:BACN32G11.4 PROTEIN"/>
    <property type="match status" value="1"/>
</dbReference>
<gene>
    <name evidence="2" type="ORF">A5640_10965</name>
</gene>
<comment type="caution">
    <text evidence="2">The sequence shown here is derived from an EMBL/GenBank/DDBJ whole genome shotgun (WGS) entry which is preliminary data.</text>
</comment>
<dbReference type="InterPro" id="IPR014748">
    <property type="entry name" value="Enoyl-CoA_hydra_C"/>
</dbReference>
<evidence type="ECO:0000256" key="1">
    <source>
        <dbReference type="ARBA" id="ARBA00005254"/>
    </source>
</evidence>
<dbReference type="InterPro" id="IPR001753">
    <property type="entry name" value="Enoyl-CoA_hydra/iso"/>
</dbReference>
<dbReference type="CDD" id="cd06558">
    <property type="entry name" value="crotonase-like"/>
    <property type="match status" value="1"/>
</dbReference>
<dbReference type="SUPFAM" id="SSF52096">
    <property type="entry name" value="ClpP/crotonase"/>
    <property type="match status" value="1"/>
</dbReference>
<sequence length="257" mass="26243">MDGLSASVAAGVLSVTINRPEHLNALTVPVLATLADVLEAAASDPQVKVVRLGGAGRAFSAGASMNVDDWHGVGAAIDVTVQANRAVRAITTMPQPVVAVVQGPVAGNGVSLALACDLVVASDRAFFTMGATKVGLMPDAGASALLAATVGRARAMQMVLLNERLTAAQVLAWGLIAAVCPQQDLEAEASRIIALLLSGPAPVFAKTKRAINAVALADLEPAFERELTGQAELLGTNDFVEGATAFLQRRPAVFTGT</sequence>
<evidence type="ECO:0000313" key="3">
    <source>
        <dbReference type="Proteomes" id="UP000093925"/>
    </source>
</evidence>
<name>A0A1A3KRA2_MYCAS</name>
<comment type="similarity">
    <text evidence="1">Belongs to the enoyl-CoA hydratase/isomerase family.</text>
</comment>
<dbReference type="Gene3D" id="3.90.226.10">
    <property type="entry name" value="2-enoyl-CoA Hydratase, Chain A, domain 1"/>
    <property type="match status" value="1"/>
</dbReference>
<dbReference type="EMBL" id="LZLM01000059">
    <property type="protein sequence ID" value="OBJ86481.1"/>
    <property type="molecule type" value="Genomic_DNA"/>
</dbReference>
<dbReference type="GO" id="GO:0003824">
    <property type="term" value="F:catalytic activity"/>
    <property type="evidence" value="ECO:0007669"/>
    <property type="project" value="UniProtKB-ARBA"/>
</dbReference>
<reference evidence="2 3" key="1">
    <citation type="submission" date="2016-06" db="EMBL/GenBank/DDBJ databases">
        <authorList>
            <person name="Kjaerup R.B."/>
            <person name="Dalgaard T.S."/>
            <person name="Juul-Madsen H.R."/>
        </authorList>
    </citation>
    <scope>NUCLEOTIDE SEQUENCE [LARGE SCALE GENOMIC DNA]</scope>
    <source>
        <strain evidence="2 3">1276495.2</strain>
    </source>
</reference>
<proteinExistence type="inferred from homology"/>
<dbReference type="Proteomes" id="UP000093925">
    <property type="component" value="Unassembled WGS sequence"/>
</dbReference>
<organism evidence="2 3">
    <name type="scientific">Mycobacterium asiaticum</name>
    <dbReference type="NCBI Taxonomy" id="1790"/>
    <lineage>
        <taxon>Bacteria</taxon>
        <taxon>Bacillati</taxon>
        <taxon>Actinomycetota</taxon>
        <taxon>Actinomycetes</taxon>
        <taxon>Mycobacteriales</taxon>
        <taxon>Mycobacteriaceae</taxon>
        <taxon>Mycobacterium</taxon>
    </lineage>
</organism>
<dbReference type="InterPro" id="IPR029045">
    <property type="entry name" value="ClpP/crotonase-like_dom_sf"/>
</dbReference>
<dbReference type="PANTHER" id="PTHR43459">
    <property type="entry name" value="ENOYL-COA HYDRATASE"/>
    <property type="match status" value="1"/>
</dbReference>
<accession>A0A1A3KRA2</accession>
<dbReference type="Pfam" id="PF00378">
    <property type="entry name" value="ECH_1"/>
    <property type="match status" value="1"/>
</dbReference>